<keyword evidence="8" id="KW-0547">Nucleotide-binding</keyword>
<evidence type="ECO:0000259" key="12">
    <source>
        <dbReference type="Pfam" id="PF02875"/>
    </source>
</evidence>
<dbReference type="GO" id="GO:0008765">
    <property type="term" value="F:UDP-N-acetylmuramoylalanyl-D-glutamate-2,6-diaminopimelate ligase activity"/>
    <property type="evidence" value="ECO:0007669"/>
    <property type="project" value="UniProtKB-UniRule"/>
</dbReference>
<feature type="modified residue" description="N6-carboxylysine" evidence="7">
    <location>
        <position position="228"/>
    </location>
</feature>
<feature type="binding site" evidence="7">
    <location>
        <position position="477"/>
    </location>
    <ligand>
        <name>meso-2,6-diaminopimelate</name>
        <dbReference type="ChEBI" id="CHEBI:57791"/>
    </ligand>
</feature>
<dbReference type="InterPro" id="IPR005761">
    <property type="entry name" value="UDP-N-AcMur-Glu-dNH2Pim_ligase"/>
</dbReference>
<keyword evidence="7" id="KW-0460">Magnesium</keyword>
<dbReference type="InterPro" id="IPR036615">
    <property type="entry name" value="Mur_ligase_C_dom_sf"/>
</dbReference>
<feature type="binding site" evidence="7">
    <location>
        <position position="188"/>
    </location>
    <ligand>
        <name>UDP-N-acetyl-alpha-D-muramoyl-L-alanyl-D-glutamate</name>
        <dbReference type="ChEBI" id="CHEBI:83900"/>
    </ligand>
</feature>
<reference evidence="14" key="1">
    <citation type="submission" date="2020-02" db="EMBL/GenBank/DDBJ databases">
        <authorList>
            <person name="Chen W.-M."/>
        </authorList>
    </citation>
    <scope>NUCLEOTIDE SEQUENCE</scope>
    <source>
        <strain evidence="14">NBD-18</strain>
    </source>
</reference>
<proteinExistence type="inferred from homology"/>
<dbReference type="NCBIfam" id="NF008896">
    <property type="entry name" value="PRK11929.1"/>
    <property type="match status" value="1"/>
</dbReference>
<comment type="caution">
    <text evidence="14">The sequence shown here is derived from an EMBL/GenBank/DDBJ whole genome shotgun (WGS) entry which is preliminary data.</text>
</comment>
<comment type="similarity">
    <text evidence="1 7">Belongs to the MurCDEF family. MurE subfamily.</text>
</comment>
<evidence type="ECO:0000256" key="6">
    <source>
        <dbReference type="ARBA" id="ARBA00023316"/>
    </source>
</evidence>
<protein>
    <recommendedName>
        <fullName evidence="7 8">Multifunctional fusion protein</fullName>
    </recommendedName>
    <domain>
        <recommendedName>
            <fullName evidence="7">UDP-N-acetylmuramoyl-L-alanyl-D-glutamate--2,6-diaminopimelate ligase</fullName>
            <ecNumber evidence="7">6.3.2.13</ecNumber>
        </recommendedName>
        <alternativeName>
            <fullName evidence="7">Meso-A2pm-adding enzyme</fullName>
        </alternativeName>
        <alternativeName>
            <fullName evidence="7">Meso-diaminopimelate-adding enzyme</fullName>
        </alternativeName>
        <alternativeName>
            <fullName evidence="7">UDP-MurNAc-L-Ala-D-Glu:meso-diaminopimelate ligase</fullName>
        </alternativeName>
        <alternativeName>
            <fullName evidence="7">UDP-MurNAc-tripeptide synthetase</fullName>
        </alternativeName>
        <alternativeName>
            <fullName evidence="7">UDP-N-acetylmuramyl-tripeptide synthetase</fullName>
        </alternativeName>
    </domain>
    <domain>
        <recommendedName>
            <fullName evidence="8">UDP-N-acetylmuramoyl-tripeptide--D-alanyl-D-alanine ligase</fullName>
            <ecNumber evidence="8">6.3.2.10</ecNumber>
        </recommendedName>
        <alternativeName>
            <fullName evidence="8">D-alanyl-D-alanine-adding enzyme</fullName>
        </alternativeName>
    </domain>
</protein>
<dbReference type="AlphaFoldDB" id="A0A6B2QW87"/>
<evidence type="ECO:0000259" key="11">
    <source>
        <dbReference type="Pfam" id="PF01225"/>
    </source>
</evidence>
<feature type="binding site" evidence="8">
    <location>
        <begin position="588"/>
        <end position="594"/>
    </location>
    <ligand>
        <name>ATP</name>
        <dbReference type="ChEBI" id="CHEBI:30616"/>
    </ligand>
</feature>
<evidence type="ECO:0000256" key="3">
    <source>
        <dbReference type="ARBA" id="ARBA00022960"/>
    </source>
</evidence>
<dbReference type="EMBL" id="JAAGRN010000004">
    <property type="protein sequence ID" value="NDY82896.1"/>
    <property type="molecule type" value="Genomic_DNA"/>
</dbReference>
<keyword evidence="8" id="KW-0067">ATP-binding</keyword>
<dbReference type="NCBIfam" id="TIGR01085">
    <property type="entry name" value="murE"/>
    <property type="match status" value="1"/>
</dbReference>
<dbReference type="InterPro" id="IPR004101">
    <property type="entry name" value="Mur_ligase_C"/>
</dbReference>
<keyword evidence="3 8" id="KW-0133">Cell shape</keyword>
<dbReference type="RefSeq" id="WP_163653029.1">
    <property type="nucleotide sequence ID" value="NZ_JAAGRN010000004.1"/>
</dbReference>
<keyword evidence="6 8" id="KW-0961">Cell wall biogenesis/degradation</keyword>
<feature type="binding site" evidence="7">
    <location>
        <position position="397"/>
    </location>
    <ligand>
        <name>meso-2,6-diaminopimelate</name>
        <dbReference type="ChEBI" id="CHEBI:57791"/>
    </ligand>
</feature>
<dbReference type="GO" id="GO:0047480">
    <property type="term" value="F:UDP-N-acetylmuramoyl-tripeptide-D-alanyl-D-alanine ligase activity"/>
    <property type="evidence" value="ECO:0007669"/>
    <property type="project" value="UniProtKB-UniRule"/>
</dbReference>
<evidence type="ECO:0000256" key="10">
    <source>
        <dbReference type="RuleBase" id="RU004136"/>
    </source>
</evidence>
<dbReference type="HAMAP" id="MF_02019">
    <property type="entry name" value="MurF"/>
    <property type="match status" value="1"/>
</dbReference>
<dbReference type="InterPro" id="IPR036565">
    <property type="entry name" value="Mur-like_cat_sf"/>
</dbReference>
<dbReference type="PANTHER" id="PTHR23135:SF4">
    <property type="entry name" value="UDP-N-ACETYLMURAMOYL-L-ALANYL-D-GLUTAMATE--2,6-DIAMINOPIMELATE LIGASE MURE HOMOLOG, CHLOROPLASTIC"/>
    <property type="match status" value="1"/>
</dbReference>
<dbReference type="SUPFAM" id="SSF53623">
    <property type="entry name" value="MurD-like peptide ligases, catalytic domain"/>
    <property type="match status" value="2"/>
</dbReference>
<dbReference type="NCBIfam" id="TIGR01143">
    <property type="entry name" value="murF"/>
    <property type="match status" value="1"/>
</dbReference>
<dbReference type="SUPFAM" id="SSF63418">
    <property type="entry name" value="MurE/MurF N-terminal domain"/>
    <property type="match status" value="2"/>
</dbReference>
<keyword evidence="8 14" id="KW-0436">Ligase</keyword>
<dbReference type="InterPro" id="IPR000713">
    <property type="entry name" value="Mur_ligase_N"/>
</dbReference>
<dbReference type="Gene3D" id="3.90.190.20">
    <property type="entry name" value="Mur ligase, C-terminal domain"/>
    <property type="match status" value="2"/>
</dbReference>
<comment type="cofactor">
    <cofactor evidence="7">
        <name>Mg(2+)</name>
        <dbReference type="ChEBI" id="CHEBI:18420"/>
    </cofactor>
</comment>
<dbReference type="GO" id="GO:0009252">
    <property type="term" value="P:peptidoglycan biosynthetic process"/>
    <property type="evidence" value="ECO:0007669"/>
    <property type="project" value="UniProtKB-UniRule"/>
</dbReference>
<feature type="domain" description="Mur ligase central" evidence="13">
    <location>
        <begin position="586"/>
        <end position="776"/>
    </location>
</feature>
<dbReference type="Gene3D" id="3.40.1390.10">
    <property type="entry name" value="MurE/MurF, N-terminal domain"/>
    <property type="match status" value="2"/>
</dbReference>
<keyword evidence="2 8" id="KW-0132">Cell division</keyword>
<comment type="subcellular location">
    <subcellularLocation>
        <location evidence="8 9">Cytoplasm</location>
    </subcellularLocation>
</comment>
<feature type="binding site" evidence="7">
    <location>
        <begin position="421"/>
        <end position="424"/>
    </location>
    <ligand>
        <name>meso-2,6-diaminopimelate</name>
        <dbReference type="ChEBI" id="CHEBI:57791"/>
    </ligand>
</feature>
<dbReference type="InterPro" id="IPR013221">
    <property type="entry name" value="Mur_ligase_cen"/>
</dbReference>
<comment type="function">
    <text evidence="7">Catalyzes the addition of meso-diaminopimelic acid to the nucleotide precursor UDP-N-acetylmuramoyl-L-alanyl-D-glutamate (UMAG) in the biosynthesis of bacterial cell-wall peptidoglycan.</text>
</comment>
<feature type="domain" description="Mur ligase central" evidence="13">
    <location>
        <begin position="116"/>
        <end position="318"/>
    </location>
</feature>
<feature type="binding site" evidence="7">
    <location>
        <position position="194"/>
    </location>
    <ligand>
        <name>UDP-N-acetyl-alpha-D-muramoyl-L-alanyl-D-glutamate</name>
        <dbReference type="ChEBI" id="CHEBI:83900"/>
    </ligand>
</feature>
<comment type="function">
    <text evidence="8 10">Involved in cell wall formation. Catalyzes the final step in the synthesis of UDP-N-acetylmuramoyl-pentapeptide, the precursor of murein.</text>
</comment>
<dbReference type="UniPathway" id="UPA00219"/>
<dbReference type="GO" id="GO:0005737">
    <property type="term" value="C:cytoplasm"/>
    <property type="evidence" value="ECO:0007669"/>
    <property type="project" value="UniProtKB-SubCell"/>
</dbReference>
<dbReference type="GO" id="GO:0071555">
    <property type="term" value="P:cell wall organization"/>
    <property type="evidence" value="ECO:0007669"/>
    <property type="project" value="UniProtKB-KW"/>
</dbReference>
<evidence type="ECO:0000256" key="5">
    <source>
        <dbReference type="ARBA" id="ARBA00023306"/>
    </source>
</evidence>
<feature type="binding site" evidence="7">
    <location>
        <begin position="118"/>
        <end position="124"/>
    </location>
    <ligand>
        <name>ATP</name>
        <dbReference type="ChEBI" id="CHEBI:30616"/>
    </ligand>
</feature>
<feature type="domain" description="Mur ligase C-terminal" evidence="12">
    <location>
        <begin position="798"/>
        <end position="906"/>
    </location>
</feature>
<keyword evidence="8" id="KW-0963">Cytoplasm</keyword>
<comment type="catalytic activity">
    <reaction evidence="8 10">
        <text>D-alanyl-D-alanine + UDP-N-acetyl-alpha-D-muramoyl-L-alanyl-gamma-D-glutamyl-meso-2,6-diaminopimelate + ATP = UDP-N-acetyl-alpha-D-muramoyl-L-alanyl-gamma-D-glutamyl-meso-2,6-diaminopimeloyl-D-alanyl-D-alanine + ADP + phosphate + H(+)</text>
        <dbReference type="Rhea" id="RHEA:28374"/>
        <dbReference type="ChEBI" id="CHEBI:15378"/>
        <dbReference type="ChEBI" id="CHEBI:30616"/>
        <dbReference type="ChEBI" id="CHEBI:43474"/>
        <dbReference type="ChEBI" id="CHEBI:57822"/>
        <dbReference type="ChEBI" id="CHEBI:61386"/>
        <dbReference type="ChEBI" id="CHEBI:83905"/>
        <dbReference type="ChEBI" id="CHEBI:456216"/>
        <dbReference type="EC" id="6.3.2.10"/>
    </reaction>
</comment>
<evidence type="ECO:0000259" key="13">
    <source>
        <dbReference type="Pfam" id="PF08245"/>
    </source>
</evidence>
<evidence type="ECO:0000256" key="9">
    <source>
        <dbReference type="RuleBase" id="RU004135"/>
    </source>
</evidence>
<comment type="similarity">
    <text evidence="8">Belongs to the MurCDEF family. MurF subfamily.</text>
</comment>
<comment type="PTM">
    <text evidence="7">Carboxylation is probably crucial for Mg(2+) binding and, consequently, for the gamma-phosphate positioning of ATP.</text>
</comment>
<dbReference type="InterPro" id="IPR035911">
    <property type="entry name" value="MurE/MurF_N"/>
</dbReference>
<feature type="domain" description="Mur ligase N-terminal catalytic" evidence="11">
    <location>
        <begin position="30"/>
        <end position="74"/>
    </location>
</feature>
<dbReference type="HAMAP" id="MF_00208">
    <property type="entry name" value="MurE"/>
    <property type="match status" value="1"/>
</dbReference>
<gene>
    <name evidence="8 14" type="primary">murF</name>
    <name evidence="7" type="synonym">murE</name>
    <name evidence="14" type="ORF">G3I67_06595</name>
</gene>
<accession>A0A6B2QW87</accession>
<dbReference type="Pfam" id="PF02875">
    <property type="entry name" value="Mur_ligase_C"/>
    <property type="match status" value="2"/>
</dbReference>
<evidence type="ECO:0000256" key="4">
    <source>
        <dbReference type="ARBA" id="ARBA00022984"/>
    </source>
</evidence>
<evidence type="ECO:0000256" key="1">
    <source>
        <dbReference type="ARBA" id="ARBA00005898"/>
    </source>
</evidence>
<organism evidence="14">
    <name type="scientific">Sheuella amnicola</name>
    <dbReference type="NCBI Taxonomy" id="2707330"/>
    <lineage>
        <taxon>Bacteria</taxon>
        <taxon>Pseudomonadati</taxon>
        <taxon>Pseudomonadota</taxon>
        <taxon>Betaproteobacteria</taxon>
        <taxon>Burkholderiales</taxon>
        <taxon>Alcaligenaceae</taxon>
        <taxon>Sheuella</taxon>
    </lineage>
</organism>
<dbReference type="SUPFAM" id="SSF53244">
    <property type="entry name" value="MurD-like peptide ligases, peptide-binding domain"/>
    <property type="match status" value="2"/>
</dbReference>
<dbReference type="GO" id="GO:0008360">
    <property type="term" value="P:regulation of cell shape"/>
    <property type="evidence" value="ECO:0007669"/>
    <property type="project" value="UniProtKB-KW"/>
</dbReference>
<feature type="short sequence motif" description="Meso-diaminopimelate recognition motif" evidence="7">
    <location>
        <begin position="421"/>
        <end position="424"/>
    </location>
</feature>
<sequence>MTLPVVIDDAVSTENVVALMRRQVECAAQLQIDSRQIEPGDIFVACPGITGDGRNYIQQAIVKGAAAILIHYEGFDGLQTNLPVPAVCVKGLSDRLGDIAHEWYGRPSFALDVIAVTGTNGKTSCAYWLMQAFASAGIKAGSIGTLGVVYPDGRLVDSDLTTPDVVSMHRMLADLRDGGARYVLIEASSIGLEQGRLNAVRIVTAAFTNLSRDHLDYHQSMQAYEAAKGLLFDRPELKHRIINLDDEAGRRLMGRWSGRSIGYGCAKSDMQLDYFAANIRIEDNGLVFELCDDAQRIEIRTRLLGQHNVSNLLCVASVLCANGWSLTEVAQTLATFHPVNGRLQQVEPLIKTVPTPLVIVDYSHTPDALERALEALRPMAVKRQGRLWCVVGCGGQRDAGKRPLMAAIAQKMADHVVITSDNPRAEQPQDIIDEMMLGITGKPSHVTTEVDRAQAILSTLFTADEKDVVLIAGKGHETYQEIAGIKHPFDDRQWSQAGLLLRQGCKLQTDSRKLESGSLFLALRGETFDGHDYLAQVEQAGATAAIVDHAVVGVSLAQVVLGDTRAALLQLGRAWRRQFHIPVVAVAGSNGKTTTKEMISAIFAQWTGESNRLATAGNLNNELGVPLTLLRLNREHRAAVIEMGMNHPGEIAVLARATEATVALVNNAQREHQEFMVSVEAVAKENGDVFHHLSPTGIAVYPADDEFTELWDRMSASSNRIRFGLRSDGDVWADNIRSDALGSTLALHTPRGDVELVLPVPGLHNVRNALAATACALAAGVPLAVIIAGLSAFSAVGGRMQPHRLPNGVVLIDDTYNANPDSVRAAIDVLASLPAPRVLVLGDMGEVGDNGPEMHREVGTYAKQKGVEILLTLGQATHESALAFGDQAKAFEQIEALNAELEKIDARSLLIKGSRFMKMERIVRGYLTRCGVNSGELVSHAV</sequence>
<feature type="domain" description="Mur ligase N-terminal catalytic" evidence="11">
    <location>
        <begin position="508"/>
        <end position="551"/>
    </location>
</feature>
<dbReference type="InterPro" id="IPR005863">
    <property type="entry name" value="UDP-N-AcMur_synth"/>
</dbReference>
<dbReference type="GO" id="GO:0000287">
    <property type="term" value="F:magnesium ion binding"/>
    <property type="evidence" value="ECO:0007669"/>
    <property type="project" value="UniProtKB-UniRule"/>
</dbReference>
<comment type="pathway">
    <text evidence="8 9">Cell wall biogenesis; peptidoglycan biosynthesis.</text>
</comment>
<dbReference type="EC" id="6.3.2.10" evidence="8"/>
<feature type="domain" description="Mur ligase C-terminal" evidence="12">
    <location>
        <begin position="350"/>
        <end position="475"/>
    </location>
</feature>
<dbReference type="GO" id="GO:0005524">
    <property type="term" value="F:ATP binding"/>
    <property type="evidence" value="ECO:0007669"/>
    <property type="project" value="UniProtKB-UniRule"/>
</dbReference>
<keyword evidence="5 8" id="KW-0131">Cell cycle</keyword>
<name>A0A6B2QW87_9BURK</name>
<feature type="binding site" evidence="7">
    <location>
        <position position="196"/>
    </location>
    <ligand>
        <name>UDP-N-acetyl-alpha-D-muramoyl-L-alanyl-D-glutamate</name>
        <dbReference type="ChEBI" id="CHEBI:83900"/>
    </ligand>
</feature>
<dbReference type="NCBIfam" id="NF001126">
    <property type="entry name" value="PRK00139.1-4"/>
    <property type="match status" value="1"/>
</dbReference>
<evidence type="ECO:0000256" key="2">
    <source>
        <dbReference type="ARBA" id="ARBA00022618"/>
    </source>
</evidence>
<comment type="catalytic activity">
    <reaction evidence="7">
        <text>UDP-N-acetyl-alpha-D-muramoyl-L-alanyl-D-glutamate + meso-2,6-diaminopimelate + ATP = UDP-N-acetyl-alpha-D-muramoyl-L-alanyl-gamma-D-glutamyl-meso-2,6-diaminopimelate + ADP + phosphate + H(+)</text>
        <dbReference type="Rhea" id="RHEA:23676"/>
        <dbReference type="ChEBI" id="CHEBI:15378"/>
        <dbReference type="ChEBI" id="CHEBI:30616"/>
        <dbReference type="ChEBI" id="CHEBI:43474"/>
        <dbReference type="ChEBI" id="CHEBI:57791"/>
        <dbReference type="ChEBI" id="CHEBI:83900"/>
        <dbReference type="ChEBI" id="CHEBI:83905"/>
        <dbReference type="ChEBI" id="CHEBI:456216"/>
        <dbReference type="EC" id="6.3.2.13"/>
    </reaction>
</comment>
<dbReference type="EC" id="6.3.2.13" evidence="7"/>
<feature type="binding site" evidence="7">
    <location>
        <begin position="161"/>
        <end position="162"/>
    </location>
    <ligand>
        <name>UDP-N-acetyl-alpha-D-muramoyl-L-alanyl-D-glutamate</name>
        <dbReference type="ChEBI" id="CHEBI:83900"/>
    </ligand>
</feature>
<evidence type="ECO:0000256" key="8">
    <source>
        <dbReference type="HAMAP-Rule" id="MF_02019"/>
    </source>
</evidence>
<dbReference type="PANTHER" id="PTHR23135">
    <property type="entry name" value="MUR LIGASE FAMILY MEMBER"/>
    <property type="match status" value="1"/>
</dbReference>
<dbReference type="GO" id="GO:0051301">
    <property type="term" value="P:cell division"/>
    <property type="evidence" value="ECO:0007669"/>
    <property type="project" value="UniProtKB-KW"/>
</dbReference>
<dbReference type="Pfam" id="PF01225">
    <property type="entry name" value="Mur_ligase"/>
    <property type="match status" value="2"/>
</dbReference>
<feature type="binding site" evidence="7">
    <location>
        <position position="473"/>
    </location>
    <ligand>
        <name>meso-2,6-diaminopimelate</name>
        <dbReference type="ChEBI" id="CHEBI:57791"/>
    </ligand>
</feature>
<feature type="binding site" evidence="7">
    <location>
        <position position="34"/>
    </location>
    <ligand>
        <name>UDP-N-acetyl-alpha-D-muramoyl-L-alanyl-D-glutamate</name>
        <dbReference type="ChEBI" id="CHEBI:83900"/>
    </ligand>
</feature>
<dbReference type="Pfam" id="PF08245">
    <property type="entry name" value="Mur_ligase_M"/>
    <property type="match status" value="2"/>
</dbReference>
<keyword evidence="4 8" id="KW-0573">Peptidoglycan synthesis</keyword>
<comment type="caution">
    <text evidence="7">Lacks conserved residue(s) required for the propagation of feature annotation.</text>
</comment>
<dbReference type="Gene3D" id="3.40.1190.10">
    <property type="entry name" value="Mur-like, catalytic domain"/>
    <property type="match status" value="2"/>
</dbReference>
<evidence type="ECO:0000256" key="7">
    <source>
        <dbReference type="HAMAP-Rule" id="MF_00208"/>
    </source>
</evidence>
<evidence type="ECO:0000313" key="14">
    <source>
        <dbReference type="EMBL" id="NDY82896.1"/>
    </source>
</evidence>